<name>A0A066VNE2_TILAU</name>
<organism evidence="3 4">
    <name type="scientific">Tilletiaria anomala (strain ATCC 24038 / CBS 436.72 / UBC 951)</name>
    <dbReference type="NCBI Taxonomy" id="1037660"/>
    <lineage>
        <taxon>Eukaryota</taxon>
        <taxon>Fungi</taxon>
        <taxon>Dikarya</taxon>
        <taxon>Basidiomycota</taxon>
        <taxon>Ustilaginomycotina</taxon>
        <taxon>Exobasidiomycetes</taxon>
        <taxon>Georgefischeriales</taxon>
        <taxon>Tilletiariaceae</taxon>
        <taxon>Tilletiaria</taxon>
    </lineage>
</organism>
<accession>A0A066VNE2</accession>
<dbReference type="OrthoDB" id="1865897at2759"/>
<dbReference type="HOGENOM" id="CLU_006493_9_3_1"/>
<reference evidence="3 4" key="1">
    <citation type="submission" date="2014-05" db="EMBL/GenBank/DDBJ databases">
        <title>Draft genome sequence of a rare smut relative, Tilletiaria anomala UBC 951.</title>
        <authorList>
            <consortium name="DOE Joint Genome Institute"/>
            <person name="Toome M."/>
            <person name="Kuo A."/>
            <person name="Henrissat B."/>
            <person name="Lipzen A."/>
            <person name="Tritt A."/>
            <person name="Yoshinaga Y."/>
            <person name="Zane M."/>
            <person name="Barry K."/>
            <person name="Grigoriev I.V."/>
            <person name="Spatafora J.W."/>
            <person name="Aimea M.C."/>
        </authorList>
    </citation>
    <scope>NUCLEOTIDE SEQUENCE [LARGE SCALE GENOMIC DNA]</scope>
    <source>
        <strain evidence="3 4">UBC 951</strain>
    </source>
</reference>
<dbReference type="EMBL" id="JMSN01000076">
    <property type="protein sequence ID" value="KDN41793.1"/>
    <property type="molecule type" value="Genomic_DNA"/>
</dbReference>
<dbReference type="OMA" id="GCVGYLD"/>
<evidence type="ECO:0000259" key="2">
    <source>
        <dbReference type="Pfam" id="PF04715"/>
    </source>
</evidence>
<dbReference type="Gene3D" id="3.60.120.10">
    <property type="entry name" value="Anthranilate synthase"/>
    <property type="match status" value="1"/>
</dbReference>
<comment type="caution">
    <text evidence="3">The sequence shown here is derived from an EMBL/GenBank/DDBJ whole genome shotgun (WGS) entry which is preliminary data.</text>
</comment>
<dbReference type="InParanoid" id="A0A066VNE2"/>
<feature type="domain" description="Anthranilate synthase component I N-terminal" evidence="2">
    <location>
        <begin position="40"/>
        <end position="170"/>
    </location>
</feature>
<evidence type="ECO:0000313" key="3">
    <source>
        <dbReference type="EMBL" id="KDN41793.1"/>
    </source>
</evidence>
<dbReference type="InterPro" id="IPR006805">
    <property type="entry name" value="Anth_synth_I_N"/>
</dbReference>
<dbReference type="RefSeq" id="XP_013241849.1">
    <property type="nucleotide sequence ID" value="XM_013386395.1"/>
</dbReference>
<dbReference type="STRING" id="1037660.A0A066VNE2"/>
<dbReference type="FunCoup" id="A0A066VNE2">
    <property type="interactions" value="117"/>
</dbReference>
<gene>
    <name evidence="3" type="ORF">K437DRAFT_238140</name>
</gene>
<keyword evidence="4" id="KW-1185">Reference proteome</keyword>
<dbReference type="InterPro" id="IPR019999">
    <property type="entry name" value="Anth_synth_I-like"/>
</dbReference>
<dbReference type="InterPro" id="IPR015890">
    <property type="entry name" value="Chorismate_C"/>
</dbReference>
<proteinExistence type="predicted"/>
<dbReference type="Proteomes" id="UP000027361">
    <property type="component" value="Unassembled WGS sequence"/>
</dbReference>
<dbReference type="PRINTS" id="PR00095">
    <property type="entry name" value="ANTSNTHASEI"/>
</dbReference>
<protein>
    <submittedName>
        <fullName evidence="3">Anthranilate synthase component</fullName>
    </submittedName>
</protein>
<dbReference type="PANTHER" id="PTHR11236">
    <property type="entry name" value="AMINOBENZOATE/ANTHRANILATE SYNTHASE"/>
    <property type="match status" value="1"/>
</dbReference>
<dbReference type="PANTHER" id="PTHR11236:SF9">
    <property type="entry name" value="ANTHRANILATE SYNTHASE COMPONENT 1"/>
    <property type="match status" value="1"/>
</dbReference>
<dbReference type="Pfam" id="PF04715">
    <property type="entry name" value="Anth_synt_I_N"/>
    <property type="match status" value="1"/>
</dbReference>
<evidence type="ECO:0000313" key="4">
    <source>
        <dbReference type="Proteomes" id="UP000027361"/>
    </source>
</evidence>
<sequence length="510" mass="56014">MAQTYTPSLPDVTAALLGDTSKGTPAKGNIIPIYRSLPADLLTPVVAYLRMTNGAEKGRHGFLCESVTEGEKIGRYSFVGGDPYKVIRTGPHLELQGDPLTHIQKELKDFKYVPLPNMPKFTGGGMGYISYDCVHYFEPRTARPLSDPLDIPESVYMFCDTLIIFDRIFQSIKCVSHVHLAADAPQTAEEVQRRYEAAAAKVEALARRVLSAETPLPEQAAIKLGNEAVSNVGKEGYEGFVTSLRKSIVKGDIIQAVPSQRLARPTSLHPFNIYRHLRQINPSPYMYYVDVADCQIIGASPETLCKIEDGKVAVHAIAGTVKRGASDEEDTALGAALLASEKDRAEHVMLVDLARNDISRVCLPATTQVESFMQLEKFSHVIHLTSRVTGQLRAGKDRFDALRSIFPAGTVSGAPKIRAIELVADLEKEKRGVYAGAVGHIDYAEREMDVAIAIRTMTYKDGTVYMQAGGGIVFDSVEEDEYMETINKLGANVRCVDEAEAYYYRAQQAS</sequence>
<dbReference type="GeneID" id="25262972"/>
<dbReference type="SUPFAM" id="SSF56322">
    <property type="entry name" value="ADC synthase"/>
    <property type="match status" value="1"/>
</dbReference>
<dbReference type="AlphaFoldDB" id="A0A066VNE2"/>
<dbReference type="GO" id="GO:0000162">
    <property type="term" value="P:L-tryptophan biosynthetic process"/>
    <property type="evidence" value="ECO:0007669"/>
    <property type="project" value="TreeGrafter"/>
</dbReference>
<dbReference type="Pfam" id="PF00425">
    <property type="entry name" value="Chorismate_bind"/>
    <property type="match status" value="1"/>
</dbReference>
<dbReference type="InterPro" id="IPR005801">
    <property type="entry name" value="ADC_synthase"/>
</dbReference>
<feature type="domain" description="Chorismate-utilising enzyme C-terminal" evidence="1">
    <location>
        <begin position="234"/>
        <end position="488"/>
    </location>
</feature>
<evidence type="ECO:0000259" key="1">
    <source>
        <dbReference type="Pfam" id="PF00425"/>
    </source>
</evidence>